<dbReference type="EMBL" id="AAYH02000041">
    <property type="protein sequence ID" value="EDO54702.1"/>
    <property type="molecule type" value="Genomic_DNA"/>
</dbReference>
<proteinExistence type="predicted"/>
<sequence length="38" mass="4584">MIDKKRTIVFCGILLLGLIRDILKMEHPFFRKDLAQYF</sequence>
<evidence type="ECO:0000313" key="1">
    <source>
        <dbReference type="EMBL" id="EDO54702.1"/>
    </source>
</evidence>
<dbReference type="AlphaFoldDB" id="A0ABC9ND71"/>
<reference evidence="1" key="2">
    <citation type="submission" date="2013-11" db="EMBL/GenBank/DDBJ databases">
        <title>Draft genome sequence of Bacteroides uniformis (ATCC 8492).</title>
        <authorList>
            <person name="Sudarsanam P."/>
            <person name="Ley R."/>
            <person name="Guruge J."/>
            <person name="Turnbaugh P.J."/>
            <person name="Mahowald M."/>
            <person name="Liep D."/>
            <person name="Gordon J."/>
        </authorList>
    </citation>
    <scope>NUCLEOTIDE SEQUENCE</scope>
    <source>
        <strain evidence="1">ATCC 8492</strain>
    </source>
</reference>
<name>A0ABC9ND71_BACUC</name>
<comment type="caution">
    <text evidence="1">The sequence shown here is derived from an EMBL/GenBank/DDBJ whole genome shotgun (WGS) entry which is preliminary data.</text>
</comment>
<dbReference type="Proteomes" id="UP000004110">
    <property type="component" value="Unassembled WGS sequence"/>
</dbReference>
<evidence type="ECO:0000313" key="2">
    <source>
        <dbReference type="Proteomes" id="UP000004110"/>
    </source>
</evidence>
<gene>
    <name evidence="1" type="ORF">BACUNI_01686</name>
</gene>
<organism evidence="1 2">
    <name type="scientific">Bacteroides uniformis (strain ATCC 8492 / DSM 6597 / CCUG 4942 / CIP 103695 / JCM 5828 / KCTC 5204 / NCTC 13054 / VPI 0061)</name>
    <dbReference type="NCBI Taxonomy" id="411479"/>
    <lineage>
        <taxon>Bacteria</taxon>
        <taxon>Pseudomonadati</taxon>
        <taxon>Bacteroidota</taxon>
        <taxon>Bacteroidia</taxon>
        <taxon>Bacteroidales</taxon>
        <taxon>Bacteroidaceae</taxon>
        <taxon>Bacteroides</taxon>
    </lineage>
</organism>
<keyword evidence="2" id="KW-1185">Reference proteome</keyword>
<accession>A0ABC9ND71</accession>
<reference evidence="1" key="1">
    <citation type="submission" date="2007-06" db="EMBL/GenBank/DDBJ databases">
        <authorList>
            <person name="Fulton L."/>
            <person name="Clifton S."/>
            <person name="Fulton B."/>
            <person name="Xu J."/>
            <person name="Minx P."/>
            <person name="Pepin K.H."/>
            <person name="Johnson M."/>
            <person name="Thiruvilangam P."/>
            <person name="Bhonagiri V."/>
            <person name="Nash W.E."/>
            <person name="Mardis E.R."/>
            <person name="Wilson R.K."/>
        </authorList>
    </citation>
    <scope>NUCLEOTIDE SEQUENCE [LARGE SCALE GENOMIC DNA]</scope>
    <source>
        <strain evidence="1">ATCC 8492</strain>
    </source>
</reference>
<protein>
    <submittedName>
        <fullName evidence="1">Uncharacterized protein</fullName>
    </submittedName>
</protein>